<protein>
    <submittedName>
        <fullName evidence="1">Predicted dithiol-disulfide oxidoreductase, DUF899 family</fullName>
    </submittedName>
</protein>
<dbReference type="EMBL" id="FRBL01000003">
    <property type="protein sequence ID" value="SHL43928.1"/>
    <property type="molecule type" value="Genomic_DNA"/>
</dbReference>
<dbReference type="OrthoDB" id="574359at2"/>
<dbReference type="SUPFAM" id="SSF52833">
    <property type="entry name" value="Thioredoxin-like"/>
    <property type="match status" value="1"/>
</dbReference>
<gene>
    <name evidence="1" type="ORF">SAMN05444266_103343</name>
</gene>
<dbReference type="STRING" id="1419482.SAMN05444266_103343"/>
<name>A0A1M7AMI8_9BACT</name>
<reference evidence="1 2" key="1">
    <citation type="submission" date="2016-11" db="EMBL/GenBank/DDBJ databases">
        <authorList>
            <person name="Jaros S."/>
            <person name="Januszkiewicz K."/>
            <person name="Wedrychowicz H."/>
        </authorList>
    </citation>
    <scope>NUCLEOTIDE SEQUENCE [LARGE SCALE GENOMIC DNA]</scope>
    <source>
        <strain evidence="1 2">DSM 27406</strain>
    </source>
</reference>
<evidence type="ECO:0000313" key="2">
    <source>
        <dbReference type="Proteomes" id="UP000184420"/>
    </source>
</evidence>
<organism evidence="1 2">
    <name type="scientific">Chitinophaga jiangningensis</name>
    <dbReference type="NCBI Taxonomy" id="1419482"/>
    <lineage>
        <taxon>Bacteria</taxon>
        <taxon>Pseudomonadati</taxon>
        <taxon>Bacteroidota</taxon>
        <taxon>Chitinophagia</taxon>
        <taxon>Chitinophagales</taxon>
        <taxon>Chitinophagaceae</taxon>
        <taxon>Chitinophaga</taxon>
    </lineage>
</organism>
<evidence type="ECO:0000313" key="1">
    <source>
        <dbReference type="EMBL" id="SHL43928.1"/>
    </source>
</evidence>
<dbReference type="InterPro" id="IPR036249">
    <property type="entry name" value="Thioredoxin-like_sf"/>
</dbReference>
<dbReference type="RefSeq" id="WP_073080131.1">
    <property type="nucleotide sequence ID" value="NZ_FRBL01000003.1"/>
</dbReference>
<dbReference type="Gene3D" id="3.40.30.10">
    <property type="entry name" value="Glutaredoxin"/>
    <property type="match status" value="1"/>
</dbReference>
<sequence>MQTKNKVVSAAEWDLARKALLVKEKELTRLRDQIARERQALPWEAVTKTYSFDGPEGKETLSDLFDGRSQLLVVHFMLGPGWKQGCTGCSFNADSIDGVLPHLYNHDVNLVVVSRAPLEEIEKFKKRMGWQFKWVSSNGNDFNYDYKVSFKPEELNNGGVYYNYRLEKNAGEEQPGVSAFYKDEEGAIFHTYSTYARGMETLTNTFNYLDIAPKGRNEGDHPMGWVKLHDMYAEQPAVTGNGNCCH</sequence>
<proteinExistence type="predicted"/>
<dbReference type="Pfam" id="PF05988">
    <property type="entry name" value="DUF899"/>
    <property type="match status" value="1"/>
</dbReference>
<keyword evidence="2" id="KW-1185">Reference proteome</keyword>
<dbReference type="InterPro" id="IPR010296">
    <property type="entry name" value="DUF899_thioredox"/>
</dbReference>
<dbReference type="Proteomes" id="UP000184420">
    <property type="component" value="Unassembled WGS sequence"/>
</dbReference>
<accession>A0A1M7AMI8</accession>
<dbReference type="AlphaFoldDB" id="A0A1M7AMI8"/>